<protein>
    <recommendedName>
        <fullName evidence="14">Olfactory receptor</fullName>
    </recommendedName>
</protein>
<evidence type="ECO:0000256" key="13">
    <source>
        <dbReference type="RuleBase" id="RU000688"/>
    </source>
</evidence>
<dbReference type="Proteomes" id="UP001059041">
    <property type="component" value="Linkage Group LG14"/>
</dbReference>
<dbReference type="InterPro" id="IPR000276">
    <property type="entry name" value="GPCR_Rhodpsn"/>
</dbReference>
<comment type="subcellular location">
    <subcellularLocation>
        <location evidence="1 14">Cell membrane</location>
        <topology evidence="1 14">Multi-pass membrane protein</topology>
    </subcellularLocation>
</comment>
<dbReference type="Pfam" id="PF13853">
    <property type="entry name" value="7tm_4"/>
    <property type="match status" value="1"/>
</dbReference>
<dbReference type="PRINTS" id="PR00245">
    <property type="entry name" value="OLFACTORYR"/>
</dbReference>
<keyword evidence="7 13" id="KW-0297">G-protein coupled receptor</keyword>
<dbReference type="PROSITE" id="PS50262">
    <property type="entry name" value="G_PROTEIN_RECEP_F1_2"/>
    <property type="match status" value="1"/>
</dbReference>
<evidence type="ECO:0000256" key="9">
    <source>
        <dbReference type="ARBA" id="ARBA00023157"/>
    </source>
</evidence>
<evidence type="ECO:0000256" key="2">
    <source>
        <dbReference type="ARBA" id="ARBA00022475"/>
    </source>
</evidence>
<dbReference type="Gene3D" id="1.20.1070.10">
    <property type="entry name" value="Rhodopsin 7-helix transmembrane proteins"/>
    <property type="match status" value="1"/>
</dbReference>
<keyword evidence="9" id="KW-1015">Disulfide bond</keyword>
<sequence length="321" mass="36293">MAEANGTRIREFFLLGFPGLHPQYNGAVGTFLLFIYLILASGNILIISFIACERSLHKPTYLIFSNLAVSDLAFGTVTLPKVASKYLIKDDYVAFHLCFAQMYIVHHLGTVNSFLMLLMALDRFVAICNPLRYPAIVTNQSIAFACAAFWLIILGWLPLFTYQAEKLSFCASNVISQCFCDFNSLVRLGCGEKSELRKNAFAMAMFTLLGPLIFIIFSYIAIIISVFKISSVQARYKTFSTCSPQLFIICLYYLPRCTVYICDLTAEMPVAVRIMLVMWYSLLPPVVNPMIYCFRTQEIKAVLMKKIRARKVNFILKASSC</sequence>
<keyword evidence="8 14" id="KW-0472">Membrane</keyword>
<reference evidence="16" key="1">
    <citation type="submission" date="2021-02" db="EMBL/GenBank/DDBJ databases">
        <title>Comparative genomics reveals that relaxation of natural selection precedes convergent phenotypic evolution of cavefish.</title>
        <authorList>
            <person name="Peng Z."/>
        </authorList>
    </citation>
    <scope>NUCLEOTIDE SEQUENCE</scope>
    <source>
        <tissue evidence="16">Muscle</tissue>
    </source>
</reference>
<feature type="transmembrane region" description="Helical" evidence="14">
    <location>
        <begin position="201"/>
        <end position="224"/>
    </location>
</feature>
<accession>A0A9W7TR41</accession>
<proteinExistence type="inferred from homology"/>
<organism evidence="16 17">
    <name type="scientific">Triplophysa rosa</name>
    <name type="common">Cave loach</name>
    <dbReference type="NCBI Taxonomy" id="992332"/>
    <lineage>
        <taxon>Eukaryota</taxon>
        <taxon>Metazoa</taxon>
        <taxon>Chordata</taxon>
        <taxon>Craniata</taxon>
        <taxon>Vertebrata</taxon>
        <taxon>Euteleostomi</taxon>
        <taxon>Actinopterygii</taxon>
        <taxon>Neopterygii</taxon>
        <taxon>Teleostei</taxon>
        <taxon>Ostariophysi</taxon>
        <taxon>Cypriniformes</taxon>
        <taxon>Nemacheilidae</taxon>
        <taxon>Triplophysa</taxon>
    </lineage>
</organism>
<evidence type="ECO:0000256" key="4">
    <source>
        <dbReference type="ARBA" id="ARBA00022692"/>
    </source>
</evidence>
<feature type="transmembrane region" description="Helical" evidence="14">
    <location>
        <begin position="27"/>
        <end position="49"/>
    </location>
</feature>
<name>A0A9W7TR41_TRIRA</name>
<evidence type="ECO:0000256" key="3">
    <source>
        <dbReference type="ARBA" id="ARBA00022606"/>
    </source>
</evidence>
<gene>
    <name evidence="16" type="ORF">IRJ41_018240</name>
</gene>
<evidence type="ECO:0000313" key="17">
    <source>
        <dbReference type="Proteomes" id="UP001059041"/>
    </source>
</evidence>
<evidence type="ECO:0000256" key="14">
    <source>
        <dbReference type="RuleBase" id="RU363047"/>
    </source>
</evidence>
<feature type="transmembrane region" description="Helical" evidence="14">
    <location>
        <begin position="100"/>
        <end position="121"/>
    </location>
</feature>
<keyword evidence="3 14" id="KW-0716">Sensory transduction</keyword>
<evidence type="ECO:0000256" key="8">
    <source>
        <dbReference type="ARBA" id="ARBA00023136"/>
    </source>
</evidence>
<dbReference type="PROSITE" id="PS00237">
    <property type="entry name" value="G_PROTEIN_RECEP_F1_1"/>
    <property type="match status" value="1"/>
</dbReference>
<dbReference type="FunFam" id="1.20.1070.10:FF:000024">
    <property type="entry name" value="Olfactory receptor"/>
    <property type="match status" value="1"/>
</dbReference>
<dbReference type="PRINTS" id="PR00237">
    <property type="entry name" value="GPCRRHODOPSN"/>
</dbReference>
<feature type="domain" description="G-protein coupled receptors family 1 profile" evidence="15">
    <location>
        <begin position="42"/>
        <end position="292"/>
    </location>
</feature>
<evidence type="ECO:0000256" key="12">
    <source>
        <dbReference type="ARBA" id="ARBA00023224"/>
    </source>
</evidence>
<dbReference type="GO" id="GO:0004930">
    <property type="term" value="F:G protein-coupled receptor activity"/>
    <property type="evidence" value="ECO:0007669"/>
    <property type="project" value="UniProtKB-KW"/>
</dbReference>
<evidence type="ECO:0000313" key="16">
    <source>
        <dbReference type="EMBL" id="KAI7801021.1"/>
    </source>
</evidence>
<evidence type="ECO:0000259" key="15">
    <source>
        <dbReference type="PROSITE" id="PS50262"/>
    </source>
</evidence>
<comment type="similarity">
    <text evidence="13">Belongs to the G-protein coupled receptor 1 family.</text>
</comment>
<dbReference type="EMBL" id="JAFHDT010000014">
    <property type="protein sequence ID" value="KAI7801021.1"/>
    <property type="molecule type" value="Genomic_DNA"/>
</dbReference>
<dbReference type="SUPFAM" id="SSF81321">
    <property type="entry name" value="Family A G protein-coupled receptor-like"/>
    <property type="match status" value="1"/>
</dbReference>
<feature type="transmembrane region" description="Helical" evidence="14">
    <location>
        <begin position="61"/>
        <end position="80"/>
    </location>
</feature>
<keyword evidence="6 14" id="KW-1133">Transmembrane helix</keyword>
<evidence type="ECO:0000256" key="10">
    <source>
        <dbReference type="ARBA" id="ARBA00023170"/>
    </source>
</evidence>
<dbReference type="PANTHER" id="PTHR24242">
    <property type="entry name" value="G-PROTEIN COUPLED RECEPTOR"/>
    <property type="match status" value="1"/>
</dbReference>
<dbReference type="InterPro" id="IPR050939">
    <property type="entry name" value="Olfactory_GPCR1"/>
</dbReference>
<dbReference type="PANTHER" id="PTHR24242:SF359">
    <property type="entry name" value="ODORANT RECEPTOR-RELATED"/>
    <property type="match status" value="1"/>
</dbReference>
<feature type="transmembrane region" description="Helical" evidence="14">
    <location>
        <begin position="142"/>
        <end position="159"/>
    </location>
</feature>
<keyword evidence="17" id="KW-1185">Reference proteome</keyword>
<keyword evidence="4 13" id="KW-0812">Transmembrane</keyword>
<evidence type="ECO:0000256" key="7">
    <source>
        <dbReference type="ARBA" id="ARBA00023040"/>
    </source>
</evidence>
<comment type="caution">
    <text evidence="16">The sequence shown here is derived from an EMBL/GenBank/DDBJ whole genome shotgun (WGS) entry which is preliminary data.</text>
</comment>
<evidence type="ECO:0000256" key="1">
    <source>
        <dbReference type="ARBA" id="ARBA00004651"/>
    </source>
</evidence>
<dbReference type="GO" id="GO:0005886">
    <property type="term" value="C:plasma membrane"/>
    <property type="evidence" value="ECO:0007669"/>
    <property type="project" value="UniProtKB-SubCell"/>
</dbReference>
<dbReference type="GO" id="GO:0004984">
    <property type="term" value="F:olfactory receptor activity"/>
    <property type="evidence" value="ECO:0007669"/>
    <property type="project" value="InterPro"/>
</dbReference>
<dbReference type="AlphaFoldDB" id="A0A9W7TR41"/>
<keyword evidence="12 13" id="KW-0807">Transducer</keyword>
<dbReference type="InterPro" id="IPR017452">
    <property type="entry name" value="GPCR_Rhodpsn_7TM"/>
</dbReference>
<evidence type="ECO:0000256" key="5">
    <source>
        <dbReference type="ARBA" id="ARBA00022725"/>
    </source>
</evidence>
<keyword evidence="11" id="KW-0325">Glycoprotein</keyword>
<evidence type="ECO:0000256" key="11">
    <source>
        <dbReference type="ARBA" id="ARBA00023180"/>
    </source>
</evidence>
<evidence type="ECO:0000256" key="6">
    <source>
        <dbReference type="ARBA" id="ARBA00022989"/>
    </source>
</evidence>
<keyword evidence="2 14" id="KW-1003">Cell membrane</keyword>
<keyword evidence="5 14" id="KW-0552">Olfaction</keyword>
<keyword evidence="10 13" id="KW-0675">Receptor</keyword>
<dbReference type="InterPro" id="IPR000725">
    <property type="entry name" value="Olfact_rcpt"/>
</dbReference>